<feature type="domain" description="Ig-like" evidence="16">
    <location>
        <begin position="383"/>
        <end position="469"/>
    </location>
</feature>
<dbReference type="SUPFAM" id="SSF49265">
    <property type="entry name" value="Fibronectin type III"/>
    <property type="match status" value="1"/>
</dbReference>
<feature type="compositionally biased region" description="Basic residues" evidence="14">
    <location>
        <begin position="24"/>
        <end position="38"/>
    </location>
</feature>
<evidence type="ECO:0000313" key="18">
    <source>
        <dbReference type="Ensembl" id="ENSPKIP00000023435.1"/>
    </source>
</evidence>
<dbReference type="SMART" id="SM00408">
    <property type="entry name" value="IGc2"/>
    <property type="match status" value="1"/>
</dbReference>
<organism evidence="18 19">
    <name type="scientific">Paramormyrops kingsleyae</name>
    <dbReference type="NCBI Taxonomy" id="1676925"/>
    <lineage>
        <taxon>Eukaryota</taxon>
        <taxon>Metazoa</taxon>
        <taxon>Chordata</taxon>
        <taxon>Craniata</taxon>
        <taxon>Vertebrata</taxon>
        <taxon>Euteleostomi</taxon>
        <taxon>Actinopterygii</taxon>
        <taxon>Neopterygii</taxon>
        <taxon>Teleostei</taxon>
        <taxon>Osteoglossocephala</taxon>
        <taxon>Osteoglossomorpha</taxon>
        <taxon>Osteoglossiformes</taxon>
        <taxon>Mormyridae</taxon>
        <taxon>Paramormyrops</taxon>
    </lineage>
</organism>
<keyword evidence="9" id="KW-1015">Disulfide bond</keyword>
<dbReference type="Pfam" id="PF13855">
    <property type="entry name" value="LRR_8"/>
    <property type="match status" value="2"/>
</dbReference>
<dbReference type="Pfam" id="PF07679">
    <property type="entry name" value="I-set"/>
    <property type="match status" value="1"/>
</dbReference>
<dbReference type="SUPFAM" id="SSF48726">
    <property type="entry name" value="Immunoglobulin"/>
    <property type="match status" value="1"/>
</dbReference>
<evidence type="ECO:0000259" key="16">
    <source>
        <dbReference type="PROSITE" id="PS50835"/>
    </source>
</evidence>
<dbReference type="InterPro" id="IPR032675">
    <property type="entry name" value="LRR_dom_sf"/>
</dbReference>
<proteinExistence type="inferred from homology"/>
<dbReference type="Gene3D" id="2.60.40.10">
    <property type="entry name" value="Immunoglobulins"/>
    <property type="match status" value="2"/>
</dbReference>
<dbReference type="Proteomes" id="UP000261540">
    <property type="component" value="Unplaced"/>
</dbReference>
<reference evidence="18" key="2">
    <citation type="submission" date="2025-09" db="UniProtKB">
        <authorList>
            <consortium name="Ensembl"/>
        </authorList>
    </citation>
    <scope>IDENTIFICATION</scope>
</reference>
<keyword evidence="8 15" id="KW-0472">Membrane</keyword>
<dbReference type="InterPro" id="IPR013098">
    <property type="entry name" value="Ig_I-set"/>
</dbReference>
<dbReference type="InterPro" id="IPR050467">
    <property type="entry name" value="LRFN"/>
</dbReference>
<evidence type="ECO:0000256" key="3">
    <source>
        <dbReference type="ARBA" id="ARBA00022692"/>
    </source>
</evidence>
<feature type="compositionally biased region" description="Pro residues" evidence="14">
    <location>
        <begin position="1"/>
        <end position="13"/>
    </location>
</feature>
<evidence type="ECO:0000256" key="4">
    <source>
        <dbReference type="ARBA" id="ARBA00022729"/>
    </source>
</evidence>
<accession>A0A3B3RZW0</accession>
<keyword evidence="7" id="KW-0770">Synapse</keyword>
<evidence type="ECO:0000256" key="10">
    <source>
        <dbReference type="ARBA" id="ARBA00023180"/>
    </source>
</evidence>
<keyword evidence="19" id="KW-1185">Reference proteome</keyword>
<dbReference type="InterPro" id="IPR003598">
    <property type="entry name" value="Ig_sub2"/>
</dbReference>
<evidence type="ECO:0000256" key="15">
    <source>
        <dbReference type="SAM" id="Phobius"/>
    </source>
</evidence>
<evidence type="ECO:0000256" key="13">
    <source>
        <dbReference type="ARBA" id="ARBA00038433"/>
    </source>
</evidence>
<dbReference type="PANTHER" id="PTHR45842">
    <property type="entry name" value="SYNAPTIC ADHESION-LIKE MOLECULE SALM"/>
    <property type="match status" value="1"/>
</dbReference>
<dbReference type="GO" id="GO:0016020">
    <property type="term" value="C:membrane"/>
    <property type="evidence" value="ECO:0007669"/>
    <property type="project" value="UniProtKB-SubCell"/>
</dbReference>
<comment type="subcellular location">
    <subcellularLocation>
        <location evidence="1">Membrane</location>
        <topology evidence="1">Single-pass type I membrane protein</topology>
    </subcellularLocation>
    <subcellularLocation>
        <location evidence="12">Synapse</location>
    </subcellularLocation>
</comment>
<evidence type="ECO:0000256" key="9">
    <source>
        <dbReference type="ARBA" id="ARBA00023157"/>
    </source>
</evidence>
<dbReference type="InterPro" id="IPR001611">
    <property type="entry name" value="Leu-rich_rpt"/>
</dbReference>
<evidence type="ECO:0000259" key="17">
    <source>
        <dbReference type="PROSITE" id="PS50853"/>
    </source>
</evidence>
<dbReference type="GO" id="GO:0045202">
    <property type="term" value="C:synapse"/>
    <property type="evidence" value="ECO:0007669"/>
    <property type="project" value="UniProtKB-SubCell"/>
</dbReference>
<reference evidence="18" key="1">
    <citation type="submission" date="2025-08" db="UniProtKB">
        <authorList>
            <consortium name="Ensembl"/>
        </authorList>
    </citation>
    <scope>IDENTIFICATION</scope>
</reference>
<dbReference type="SMART" id="SM00369">
    <property type="entry name" value="LRR_TYP"/>
    <property type="match status" value="6"/>
</dbReference>
<keyword evidence="2" id="KW-0433">Leucine-rich repeat</keyword>
<feature type="compositionally biased region" description="Basic and acidic residues" evidence="14">
    <location>
        <begin position="40"/>
        <end position="53"/>
    </location>
</feature>
<feature type="compositionally biased region" description="Pro residues" evidence="14">
    <location>
        <begin position="837"/>
        <end position="846"/>
    </location>
</feature>
<evidence type="ECO:0000256" key="1">
    <source>
        <dbReference type="ARBA" id="ARBA00004479"/>
    </source>
</evidence>
<dbReference type="STRING" id="1676925.ENSPKIP00000023435"/>
<dbReference type="InterPro" id="IPR036179">
    <property type="entry name" value="Ig-like_dom_sf"/>
</dbReference>
<dbReference type="FunFam" id="3.80.10.10:FF:000019">
    <property type="entry name" value="leucine-rich repeat and fibronectin type III domain-containing protein 1"/>
    <property type="match status" value="1"/>
</dbReference>
<dbReference type="InterPro" id="IPR003961">
    <property type="entry name" value="FN3_dom"/>
</dbReference>
<dbReference type="InterPro" id="IPR007110">
    <property type="entry name" value="Ig-like_dom"/>
</dbReference>
<comment type="similarity">
    <text evidence="13">Belongs to the LRFN family.</text>
</comment>
<dbReference type="InterPro" id="IPR000483">
    <property type="entry name" value="Cys-rich_flank_reg_C"/>
</dbReference>
<evidence type="ECO:0000256" key="6">
    <source>
        <dbReference type="ARBA" id="ARBA00022989"/>
    </source>
</evidence>
<dbReference type="InterPro" id="IPR036116">
    <property type="entry name" value="FN3_sf"/>
</dbReference>
<feature type="region of interest" description="Disordered" evidence="14">
    <location>
        <begin position="663"/>
        <end position="697"/>
    </location>
</feature>
<keyword evidence="10" id="KW-0325">Glycoprotein</keyword>
<keyword evidence="11" id="KW-0393">Immunoglobulin domain</keyword>
<dbReference type="CDD" id="cd00063">
    <property type="entry name" value="FN3"/>
    <property type="match status" value="1"/>
</dbReference>
<dbReference type="FunFam" id="2.60.40.10:FF:000091">
    <property type="entry name" value="Leucine-rich repeat and fibronectin type III domain-containing protein 1"/>
    <property type="match status" value="1"/>
</dbReference>
<feature type="domain" description="Fibronectin type-III" evidence="17">
    <location>
        <begin position="523"/>
        <end position="621"/>
    </location>
</feature>
<dbReference type="GeneTree" id="ENSGT00940000165651"/>
<keyword evidence="6 15" id="KW-1133">Transmembrane helix</keyword>
<feature type="region of interest" description="Disordered" evidence="14">
    <location>
        <begin position="1"/>
        <end position="53"/>
    </location>
</feature>
<dbReference type="PANTHER" id="PTHR45842:SF3">
    <property type="entry name" value="LEUCINE-RICH REPEAT AND FIBRONECTIN TYPE-III DOMAIN-CONTAINING PROTEIN 4"/>
    <property type="match status" value="1"/>
</dbReference>
<dbReference type="InterPro" id="IPR003591">
    <property type="entry name" value="Leu-rich_rpt_typical-subtyp"/>
</dbReference>
<dbReference type="Gene3D" id="3.80.10.10">
    <property type="entry name" value="Ribonuclease Inhibitor"/>
    <property type="match status" value="2"/>
</dbReference>
<name>A0A3B3RZW0_9TELE</name>
<dbReference type="PROSITE" id="PS50835">
    <property type="entry name" value="IG_LIKE"/>
    <property type="match status" value="1"/>
</dbReference>
<evidence type="ECO:0000256" key="11">
    <source>
        <dbReference type="ARBA" id="ARBA00023319"/>
    </source>
</evidence>
<dbReference type="Pfam" id="PF00041">
    <property type="entry name" value="fn3"/>
    <property type="match status" value="1"/>
</dbReference>
<evidence type="ECO:0000256" key="12">
    <source>
        <dbReference type="ARBA" id="ARBA00034103"/>
    </source>
</evidence>
<dbReference type="SMART" id="SM00082">
    <property type="entry name" value="LRRCT"/>
    <property type="match status" value="1"/>
</dbReference>
<dbReference type="PROSITE" id="PS51450">
    <property type="entry name" value="LRR"/>
    <property type="match status" value="3"/>
</dbReference>
<dbReference type="CDD" id="cd05764">
    <property type="entry name" value="IgI_SALM5_like"/>
    <property type="match status" value="1"/>
</dbReference>
<dbReference type="InterPro" id="IPR003599">
    <property type="entry name" value="Ig_sub"/>
</dbReference>
<dbReference type="AlphaFoldDB" id="A0A3B3RZW0"/>
<evidence type="ECO:0000256" key="7">
    <source>
        <dbReference type="ARBA" id="ARBA00023018"/>
    </source>
</evidence>
<dbReference type="SUPFAM" id="SSF52058">
    <property type="entry name" value="L domain-like"/>
    <property type="match status" value="1"/>
</dbReference>
<evidence type="ECO:0000256" key="8">
    <source>
        <dbReference type="ARBA" id="ARBA00023136"/>
    </source>
</evidence>
<dbReference type="InterPro" id="IPR013783">
    <property type="entry name" value="Ig-like_fold"/>
</dbReference>
<evidence type="ECO:0000256" key="2">
    <source>
        <dbReference type="ARBA" id="ARBA00022614"/>
    </source>
</evidence>
<keyword evidence="4" id="KW-0732">Signal</keyword>
<feature type="transmembrane region" description="Helical" evidence="15">
    <location>
        <begin position="632"/>
        <end position="652"/>
    </location>
</feature>
<dbReference type="Ensembl" id="ENSPKIT00000004120.1">
    <property type="protein sequence ID" value="ENSPKIP00000023435.1"/>
    <property type="gene ID" value="ENSPKIG00000007056.1"/>
</dbReference>
<dbReference type="SMART" id="SM00409">
    <property type="entry name" value="IG"/>
    <property type="match status" value="1"/>
</dbReference>
<keyword evidence="3 15" id="KW-0812">Transmembrane</keyword>
<evidence type="ECO:0000256" key="14">
    <source>
        <dbReference type="SAM" id="MobiDB-lite"/>
    </source>
</evidence>
<feature type="region of interest" description="Disordered" evidence="14">
    <location>
        <begin position="718"/>
        <end position="750"/>
    </location>
</feature>
<sequence>MPNVPPQHPPGEPHPSLTLDHPSRQSRIHPLSRHRPPKLIHLDRDTPIRQPDDDLHLTHKAHLCPKPNIPSPKQQRTLGISRFHPCAVLLTLVTCTGLLPAPILAGETWGMVSHCPIHCVCRNLSESLSTLCVNKGLLFVPPNIDRRTVELRLADNFILEVGGDDFANMTGLVDLTLSRNTIHALRPLAFAALESLRSLHLDTNRLTVVGPRDLAGLLNLQHLILNNNQLTDVSGEAFDDFLPTLEDLDLSYNNLRKVPWDAIQNMASLHTLNLDHNLIDHIAEGSFGEMYKLARLDMTSNRLQTLPPDPLFARSQTGVISPTPYNTIISLNFGGNPLHCNCELLWLRRLIREDDMETCATPSHLAGRYFWSIPEEEFICEPPLITRHTHKLWVLEGQRATLKCRAIGDPEPVIHWVSPDDRIVANTSRTRSYRNGTLDILVTRARDDGAYTCIAMNAAGEATALVDLKIIPLPHRGNGTTPRVYGRDPASSDITNGKGGTDGPGTSAVARNITAQDKSWGRGDSRVGVLGVTSSTAQVHWHLGRSSGGYVVWMYQIQYNCTADETLVYRILPSTSNSFLLKNLVSGADYNLCVLAIFDDTITSLAATKVLGCAQFSTKDDYPECRSLQAHFLGGTLTLMVGGVVVVTLLVFTVTMMVRHRACSSHGGPHGDGEETGCHGSSSPPLPKGTNVYSQTNGSGGVTMVVLPQQEEVRGALPKVKPPTLPKPKFVPEQFRVGPTKNSSGVTFPNKQLLPYPPEAEKAALYHNPPAHASTLPKQLKRRPLEEGDTIKRAKLRLPVLYGYDEGVTEWRYSTVGGTVVKRGGGSNWRSSSAYQSPPPRSPSPSPRVTAGRSRRSSSLDMGEIATSAYYSYAKQLSVLWTRRSQSLHGMLAQCTSTPAEAHTARGYLRAYNTNNSNCKAGTEVKARQLEESV</sequence>
<feature type="region of interest" description="Disordered" evidence="14">
    <location>
        <begin position="822"/>
        <end position="859"/>
    </location>
</feature>
<evidence type="ECO:0000256" key="5">
    <source>
        <dbReference type="ARBA" id="ARBA00022737"/>
    </source>
</evidence>
<keyword evidence="5" id="KW-0677">Repeat</keyword>
<feature type="compositionally biased region" description="Polar residues" evidence="14">
    <location>
        <begin position="740"/>
        <end position="750"/>
    </location>
</feature>
<dbReference type="PROSITE" id="PS50853">
    <property type="entry name" value="FN3"/>
    <property type="match status" value="1"/>
</dbReference>
<protein>
    <submittedName>
        <fullName evidence="18">Leucine-rich repeat and fibronectin type-III domain-containing protein 4-like</fullName>
    </submittedName>
</protein>
<evidence type="ECO:0000313" key="19">
    <source>
        <dbReference type="Proteomes" id="UP000261540"/>
    </source>
</evidence>
<feature type="region of interest" description="Disordered" evidence="14">
    <location>
        <begin position="479"/>
        <end position="507"/>
    </location>
</feature>